<dbReference type="InterPro" id="IPR035906">
    <property type="entry name" value="MetI-like_sf"/>
</dbReference>
<keyword evidence="5 7" id="KW-1133">Transmembrane helix</keyword>
<name>A0A102IKB4_9BURK</name>
<keyword evidence="2 7" id="KW-0813">Transport</keyword>
<dbReference type="AlphaFoldDB" id="A0A102IKB4"/>
<gene>
    <name evidence="8" type="ORF">WI38_18705</name>
</gene>
<keyword evidence="6 7" id="KW-0472">Membrane</keyword>
<reference evidence="8 9" key="1">
    <citation type="submission" date="2015-11" db="EMBL/GenBank/DDBJ databases">
        <title>Expanding the genomic diversity of Burkholderia species for the development of highly accurate diagnostics.</title>
        <authorList>
            <person name="Sahl J."/>
            <person name="Keim P."/>
            <person name="Wagner D."/>
        </authorList>
    </citation>
    <scope>NUCLEOTIDE SEQUENCE [LARGE SCALE GENOMIC DNA]</scope>
    <source>
        <strain evidence="8 9">RF32-BP4</strain>
    </source>
</reference>
<dbReference type="RefSeq" id="WP_059611730.1">
    <property type="nucleotide sequence ID" value="NZ_CP013370.1"/>
</dbReference>
<evidence type="ECO:0000256" key="4">
    <source>
        <dbReference type="ARBA" id="ARBA00022692"/>
    </source>
</evidence>
<evidence type="ECO:0000313" key="8">
    <source>
        <dbReference type="EMBL" id="KUZ88801.1"/>
    </source>
</evidence>
<evidence type="ECO:0000256" key="3">
    <source>
        <dbReference type="ARBA" id="ARBA00022475"/>
    </source>
</evidence>
<dbReference type="PANTHER" id="PTHR43386">
    <property type="entry name" value="OLIGOPEPTIDE TRANSPORT SYSTEM PERMEASE PROTEIN APPC"/>
    <property type="match status" value="1"/>
</dbReference>
<proteinExistence type="inferred from homology"/>
<feature type="transmembrane region" description="Helical" evidence="7">
    <location>
        <begin position="100"/>
        <end position="124"/>
    </location>
</feature>
<dbReference type="InterPro" id="IPR025966">
    <property type="entry name" value="OppC_N"/>
</dbReference>
<keyword evidence="4 7" id="KW-0812">Transmembrane</keyword>
<dbReference type="Gene3D" id="1.10.3720.10">
    <property type="entry name" value="MetI-like"/>
    <property type="match status" value="1"/>
</dbReference>
<dbReference type="InterPro" id="IPR050366">
    <property type="entry name" value="BP-dependent_transpt_permease"/>
</dbReference>
<dbReference type="GO" id="GO:0071916">
    <property type="term" value="F:dipeptide transmembrane transporter activity"/>
    <property type="evidence" value="ECO:0007669"/>
    <property type="project" value="TreeGrafter"/>
</dbReference>
<evidence type="ECO:0000256" key="6">
    <source>
        <dbReference type="ARBA" id="ARBA00023136"/>
    </source>
</evidence>
<dbReference type="PANTHER" id="PTHR43386:SF1">
    <property type="entry name" value="D,D-DIPEPTIDE TRANSPORT SYSTEM PERMEASE PROTEIN DDPC-RELATED"/>
    <property type="match status" value="1"/>
</dbReference>
<feature type="transmembrane region" description="Helical" evidence="7">
    <location>
        <begin position="145"/>
        <end position="170"/>
    </location>
</feature>
<feature type="transmembrane region" description="Helical" evidence="7">
    <location>
        <begin position="263"/>
        <end position="285"/>
    </location>
</feature>
<feature type="transmembrane region" description="Helical" evidence="7">
    <location>
        <begin position="222"/>
        <end position="243"/>
    </location>
</feature>
<evidence type="ECO:0000313" key="9">
    <source>
        <dbReference type="Proteomes" id="UP000065521"/>
    </source>
</evidence>
<dbReference type="EMBL" id="LOTN01000036">
    <property type="protein sequence ID" value="KUZ88801.1"/>
    <property type="molecule type" value="Genomic_DNA"/>
</dbReference>
<organism evidence="8 9">
    <name type="scientific">Burkholderia ubonensis</name>
    <dbReference type="NCBI Taxonomy" id="101571"/>
    <lineage>
        <taxon>Bacteria</taxon>
        <taxon>Pseudomonadati</taxon>
        <taxon>Pseudomonadota</taxon>
        <taxon>Betaproteobacteria</taxon>
        <taxon>Burkholderiales</taxon>
        <taxon>Burkholderiaceae</taxon>
        <taxon>Burkholderia</taxon>
        <taxon>Burkholderia cepacia complex</taxon>
    </lineage>
</organism>
<accession>A0A102IKB4</accession>
<dbReference type="Proteomes" id="UP000065521">
    <property type="component" value="Unassembled WGS sequence"/>
</dbReference>
<dbReference type="SUPFAM" id="SSF161098">
    <property type="entry name" value="MetI-like"/>
    <property type="match status" value="1"/>
</dbReference>
<protein>
    <submittedName>
        <fullName evidence="8">D-ala-D-ala transporter subunit</fullName>
    </submittedName>
</protein>
<dbReference type="Pfam" id="PF00528">
    <property type="entry name" value="BPD_transp_1"/>
    <property type="match status" value="1"/>
</dbReference>
<dbReference type="InterPro" id="IPR000515">
    <property type="entry name" value="MetI-like"/>
</dbReference>
<dbReference type="CDD" id="cd06261">
    <property type="entry name" value="TM_PBP2"/>
    <property type="match status" value="1"/>
</dbReference>
<comment type="subcellular location">
    <subcellularLocation>
        <location evidence="1 7">Cell membrane</location>
        <topology evidence="1 7">Multi-pass membrane protein</topology>
    </subcellularLocation>
</comment>
<evidence type="ECO:0000256" key="1">
    <source>
        <dbReference type="ARBA" id="ARBA00004651"/>
    </source>
</evidence>
<feature type="transmembrane region" description="Helical" evidence="7">
    <location>
        <begin position="35"/>
        <end position="57"/>
    </location>
</feature>
<evidence type="ECO:0000256" key="7">
    <source>
        <dbReference type="RuleBase" id="RU363032"/>
    </source>
</evidence>
<dbReference type="PROSITE" id="PS50928">
    <property type="entry name" value="ABC_TM1"/>
    <property type="match status" value="1"/>
</dbReference>
<dbReference type="GO" id="GO:0005886">
    <property type="term" value="C:plasma membrane"/>
    <property type="evidence" value="ECO:0007669"/>
    <property type="project" value="UniProtKB-SubCell"/>
</dbReference>
<sequence length="297" mass="31405">MNLMTWLADDAPASTWQARCGAAYRAWRRARRNPAILFGGAVVLALLACAAFAPALAGCDPNAQDIAQRLAPPGAAHWLGTDQLGRDLWARTVHGARPTLAIVALVSLLSAPFGMAAGICAGYFGGWVNAVLMRVTDVFMAFPRLVLALAFVALLGPGIENAVLAIAMTAWPAYARIARTETRVVRRSEYVLAARALGLPTWRVLLGQVLPMCVPSSIIRVTLDMAGIILTAAGLGFLGLGAQPPMSEWGAMVANGRQTIFDQWWVAAAPGAAILLTSLAFNLLGDGLRDLLDAKHA</sequence>
<evidence type="ECO:0000256" key="2">
    <source>
        <dbReference type="ARBA" id="ARBA00022448"/>
    </source>
</evidence>
<comment type="caution">
    <text evidence="8">The sequence shown here is derived from an EMBL/GenBank/DDBJ whole genome shotgun (WGS) entry which is preliminary data.</text>
</comment>
<comment type="similarity">
    <text evidence="7">Belongs to the binding-protein-dependent transport system permease family.</text>
</comment>
<keyword evidence="3" id="KW-1003">Cell membrane</keyword>
<evidence type="ECO:0000256" key="5">
    <source>
        <dbReference type="ARBA" id="ARBA00022989"/>
    </source>
</evidence>
<dbReference type="Pfam" id="PF12911">
    <property type="entry name" value="OppC_N"/>
    <property type="match status" value="1"/>
</dbReference>